<dbReference type="PANTHER" id="PTHR45453:SF1">
    <property type="entry name" value="PHOSPHATE REGULON SENSOR PROTEIN PHOR"/>
    <property type="match status" value="1"/>
</dbReference>
<proteinExistence type="predicted"/>
<feature type="transmembrane region" description="Helical" evidence="7">
    <location>
        <begin position="81"/>
        <end position="104"/>
    </location>
</feature>
<dbReference type="EC" id="2.7.13.3" evidence="2"/>
<dbReference type="PANTHER" id="PTHR45453">
    <property type="entry name" value="PHOSPHATE REGULON SENSOR PROTEIN PHOR"/>
    <property type="match status" value="1"/>
</dbReference>
<keyword evidence="6" id="KW-0902">Two-component regulatory system</keyword>
<evidence type="ECO:0000256" key="6">
    <source>
        <dbReference type="ARBA" id="ARBA00023012"/>
    </source>
</evidence>
<evidence type="ECO:0000256" key="5">
    <source>
        <dbReference type="ARBA" id="ARBA00022777"/>
    </source>
</evidence>
<evidence type="ECO:0000313" key="9">
    <source>
        <dbReference type="EMBL" id="OGK25417.1"/>
    </source>
</evidence>
<dbReference type="InterPro" id="IPR036890">
    <property type="entry name" value="HATPase_C_sf"/>
</dbReference>
<evidence type="ECO:0000256" key="3">
    <source>
        <dbReference type="ARBA" id="ARBA00022553"/>
    </source>
</evidence>
<accession>A0A1F7H201</accession>
<dbReference type="CDD" id="cd00082">
    <property type="entry name" value="HisKA"/>
    <property type="match status" value="1"/>
</dbReference>
<evidence type="ECO:0000313" key="10">
    <source>
        <dbReference type="Proteomes" id="UP000177913"/>
    </source>
</evidence>
<evidence type="ECO:0000259" key="8">
    <source>
        <dbReference type="PROSITE" id="PS50109"/>
    </source>
</evidence>
<dbReference type="SUPFAM" id="SSF47384">
    <property type="entry name" value="Homodimeric domain of signal transducing histidine kinase"/>
    <property type="match status" value="1"/>
</dbReference>
<evidence type="ECO:0000256" key="7">
    <source>
        <dbReference type="SAM" id="Phobius"/>
    </source>
</evidence>
<keyword evidence="7" id="KW-1133">Transmembrane helix</keyword>
<dbReference type="EMBL" id="MFZO01000010">
    <property type="protein sequence ID" value="OGK25417.1"/>
    <property type="molecule type" value="Genomic_DNA"/>
</dbReference>
<organism evidence="9 10">
    <name type="scientific">Candidatus Roizmanbacteria bacterium RIFCSPHIGHO2_02_FULL_38_11</name>
    <dbReference type="NCBI Taxonomy" id="1802039"/>
    <lineage>
        <taxon>Bacteria</taxon>
        <taxon>Candidatus Roizmaniibacteriota</taxon>
    </lineage>
</organism>
<dbReference type="SMART" id="SM00387">
    <property type="entry name" value="HATPase_c"/>
    <property type="match status" value="1"/>
</dbReference>
<dbReference type="AlphaFoldDB" id="A0A1F7H201"/>
<evidence type="ECO:0000256" key="4">
    <source>
        <dbReference type="ARBA" id="ARBA00022679"/>
    </source>
</evidence>
<dbReference type="PROSITE" id="PS50109">
    <property type="entry name" value="HIS_KIN"/>
    <property type="match status" value="1"/>
</dbReference>
<keyword evidence="5" id="KW-0418">Kinase</keyword>
<dbReference type="FunFam" id="3.30.565.10:FF:000006">
    <property type="entry name" value="Sensor histidine kinase WalK"/>
    <property type="match status" value="1"/>
</dbReference>
<dbReference type="InterPro" id="IPR036097">
    <property type="entry name" value="HisK_dim/P_sf"/>
</dbReference>
<dbReference type="Gene3D" id="1.10.287.130">
    <property type="match status" value="1"/>
</dbReference>
<comment type="catalytic activity">
    <reaction evidence="1">
        <text>ATP + protein L-histidine = ADP + protein N-phospho-L-histidine.</text>
        <dbReference type="EC" id="2.7.13.3"/>
    </reaction>
</comment>
<dbReference type="Gene3D" id="3.30.565.10">
    <property type="entry name" value="Histidine kinase-like ATPase, C-terminal domain"/>
    <property type="match status" value="1"/>
</dbReference>
<reference evidence="9 10" key="1">
    <citation type="journal article" date="2016" name="Nat. Commun.">
        <title>Thousands of microbial genomes shed light on interconnected biogeochemical processes in an aquifer system.</title>
        <authorList>
            <person name="Anantharaman K."/>
            <person name="Brown C.T."/>
            <person name="Hug L.A."/>
            <person name="Sharon I."/>
            <person name="Castelle C.J."/>
            <person name="Probst A.J."/>
            <person name="Thomas B.C."/>
            <person name="Singh A."/>
            <person name="Wilkins M.J."/>
            <person name="Karaoz U."/>
            <person name="Brodie E.L."/>
            <person name="Williams K.H."/>
            <person name="Hubbard S.S."/>
            <person name="Banfield J.F."/>
        </authorList>
    </citation>
    <scope>NUCLEOTIDE SEQUENCE [LARGE SCALE GENOMIC DNA]</scope>
</reference>
<sequence length="340" mass="38424">MFKNARIKLTAWYLVIIMLISVSFSGVIYRVLTHEFERFERLQRFRIERRFFDENHPPQDLRAKFILPLDQDIVKEAEDRLAFVLVFINAGILIISGGVGYFLAGRTLRPIKEMVDEQNRFISDSSHELRTPLTALKTSLEVSLRDKNLTLGNAKTVIKDSINEVNSLQSLSDELLQLAQYQKPNGIKLFTEVSISEVVKVALKKIAPLARQKNISIKINIEDNRFLGSKYALVDLLVILLDNAVKYSAKKSQVVLECRKLDKQIAISVKDNGIGISEKDLPNIFDRFYRADFARSKTQAGGYGLGLSIAKKIVVMHSGSISVESKLKKGTKIIVCLPIK</sequence>
<dbReference type="Proteomes" id="UP000177913">
    <property type="component" value="Unassembled WGS sequence"/>
</dbReference>
<dbReference type="InterPro" id="IPR050351">
    <property type="entry name" value="BphY/WalK/GraS-like"/>
</dbReference>
<dbReference type="InterPro" id="IPR004358">
    <property type="entry name" value="Sig_transdc_His_kin-like_C"/>
</dbReference>
<dbReference type="SMART" id="SM00388">
    <property type="entry name" value="HisKA"/>
    <property type="match status" value="1"/>
</dbReference>
<evidence type="ECO:0000256" key="2">
    <source>
        <dbReference type="ARBA" id="ARBA00012438"/>
    </source>
</evidence>
<gene>
    <name evidence="9" type="ORF">A3C25_01250</name>
</gene>
<dbReference type="InterPro" id="IPR003661">
    <property type="entry name" value="HisK_dim/P_dom"/>
</dbReference>
<feature type="transmembrane region" description="Helical" evidence="7">
    <location>
        <begin position="12"/>
        <end position="32"/>
    </location>
</feature>
<comment type="caution">
    <text evidence="9">The sequence shown here is derived from an EMBL/GenBank/DDBJ whole genome shotgun (WGS) entry which is preliminary data.</text>
</comment>
<dbReference type="GO" id="GO:0005886">
    <property type="term" value="C:plasma membrane"/>
    <property type="evidence" value="ECO:0007669"/>
    <property type="project" value="TreeGrafter"/>
</dbReference>
<dbReference type="GO" id="GO:0000155">
    <property type="term" value="F:phosphorelay sensor kinase activity"/>
    <property type="evidence" value="ECO:0007669"/>
    <property type="project" value="InterPro"/>
</dbReference>
<dbReference type="CDD" id="cd00075">
    <property type="entry name" value="HATPase"/>
    <property type="match status" value="1"/>
</dbReference>
<dbReference type="SUPFAM" id="SSF55874">
    <property type="entry name" value="ATPase domain of HSP90 chaperone/DNA topoisomerase II/histidine kinase"/>
    <property type="match status" value="1"/>
</dbReference>
<dbReference type="GO" id="GO:0016036">
    <property type="term" value="P:cellular response to phosphate starvation"/>
    <property type="evidence" value="ECO:0007669"/>
    <property type="project" value="TreeGrafter"/>
</dbReference>
<dbReference type="PRINTS" id="PR00344">
    <property type="entry name" value="BCTRLSENSOR"/>
</dbReference>
<dbReference type="InterPro" id="IPR005467">
    <property type="entry name" value="His_kinase_dom"/>
</dbReference>
<evidence type="ECO:0000256" key="1">
    <source>
        <dbReference type="ARBA" id="ARBA00000085"/>
    </source>
</evidence>
<dbReference type="Pfam" id="PF00512">
    <property type="entry name" value="HisKA"/>
    <property type="match status" value="1"/>
</dbReference>
<dbReference type="Pfam" id="PF02518">
    <property type="entry name" value="HATPase_c"/>
    <property type="match status" value="1"/>
</dbReference>
<keyword evidence="7" id="KW-0812">Transmembrane</keyword>
<keyword evidence="4" id="KW-0808">Transferase</keyword>
<dbReference type="InterPro" id="IPR003594">
    <property type="entry name" value="HATPase_dom"/>
</dbReference>
<protein>
    <recommendedName>
        <fullName evidence="2">histidine kinase</fullName>
        <ecNumber evidence="2">2.7.13.3</ecNumber>
    </recommendedName>
</protein>
<dbReference type="GO" id="GO:0004721">
    <property type="term" value="F:phosphoprotein phosphatase activity"/>
    <property type="evidence" value="ECO:0007669"/>
    <property type="project" value="TreeGrafter"/>
</dbReference>
<keyword evidence="7" id="KW-0472">Membrane</keyword>
<feature type="domain" description="Histidine kinase" evidence="8">
    <location>
        <begin position="124"/>
        <end position="340"/>
    </location>
</feature>
<keyword evidence="3" id="KW-0597">Phosphoprotein</keyword>
<name>A0A1F7H201_9BACT</name>